<evidence type="ECO:0000313" key="1">
    <source>
        <dbReference type="EMBL" id="GAI85813.1"/>
    </source>
</evidence>
<feature type="non-terminal residue" evidence="1">
    <location>
        <position position="1"/>
    </location>
</feature>
<accession>X1RYS9</accession>
<dbReference type="EMBL" id="BARW01011287">
    <property type="protein sequence ID" value="GAI85813.1"/>
    <property type="molecule type" value="Genomic_DNA"/>
</dbReference>
<sequence length="31" mass="3505">YPCHPCSILIYKAGFLIIPYAGHLHLEHQAV</sequence>
<reference evidence="1" key="1">
    <citation type="journal article" date="2014" name="Front. Microbiol.">
        <title>High frequency of phylogenetically diverse reductive dehalogenase-homologous genes in deep subseafloor sedimentary metagenomes.</title>
        <authorList>
            <person name="Kawai M."/>
            <person name="Futagami T."/>
            <person name="Toyoda A."/>
            <person name="Takaki Y."/>
            <person name="Nishi S."/>
            <person name="Hori S."/>
            <person name="Arai W."/>
            <person name="Tsubouchi T."/>
            <person name="Morono Y."/>
            <person name="Uchiyama I."/>
            <person name="Ito T."/>
            <person name="Fujiyama A."/>
            <person name="Inagaki F."/>
            <person name="Takami H."/>
        </authorList>
    </citation>
    <scope>NUCLEOTIDE SEQUENCE</scope>
    <source>
        <strain evidence="1">Expedition CK06-06</strain>
    </source>
</reference>
<comment type="caution">
    <text evidence="1">The sequence shown here is derived from an EMBL/GenBank/DDBJ whole genome shotgun (WGS) entry which is preliminary data.</text>
</comment>
<name>X1RYS9_9ZZZZ</name>
<protein>
    <submittedName>
        <fullName evidence="1">Uncharacterized protein</fullName>
    </submittedName>
</protein>
<proteinExistence type="predicted"/>
<organism evidence="1">
    <name type="scientific">marine sediment metagenome</name>
    <dbReference type="NCBI Taxonomy" id="412755"/>
    <lineage>
        <taxon>unclassified sequences</taxon>
        <taxon>metagenomes</taxon>
        <taxon>ecological metagenomes</taxon>
    </lineage>
</organism>
<dbReference type="AlphaFoldDB" id="X1RYS9"/>
<gene>
    <name evidence="1" type="ORF">S12H4_21832</name>
</gene>